<dbReference type="EC" id="3.1.3.11" evidence="5"/>
<dbReference type="PANTHER" id="PTHR11556:SF1">
    <property type="entry name" value="FRUCTOSE-BISPHOSPHATASE"/>
    <property type="match status" value="1"/>
</dbReference>
<dbReference type="InterPro" id="IPR028343">
    <property type="entry name" value="FBPtase"/>
</dbReference>
<accession>A0ABN7ARC2</accession>
<dbReference type="InterPro" id="IPR033391">
    <property type="entry name" value="FBPase_N"/>
</dbReference>
<keyword evidence="8" id="KW-0460">Magnesium</keyword>
<comment type="pathway">
    <text evidence="10">Carbohydrate biosynthesis.</text>
</comment>
<dbReference type="Gene3D" id="3.40.190.80">
    <property type="match status" value="1"/>
</dbReference>
<dbReference type="PANTHER" id="PTHR11556">
    <property type="entry name" value="FRUCTOSE-1,6-BISPHOSPHATASE-RELATED"/>
    <property type="match status" value="1"/>
</dbReference>
<evidence type="ECO:0000256" key="8">
    <source>
        <dbReference type="ARBA" id="ARBA00022842"/>
    </source>
</evidence>
<dbReference type="InterPro" id="IPR044015">
    <property type="entry name" value="FBPase_C_dom"/>
</dbReference>
<feature type="region of interest" description="Disordered" evidence="13">
    <location>
        <begin position="1"/>
        <end position="25"/>
    </location>
</feature>
<keyword evidence="17" id="KW-1185">Reference proteome</keyword>
<dbReference type="InterPro" id="IPR000146">
    <property type="entry name" value="FBPase_class-1"/>
</dbReference>
<dbReference type="PIRSF" id="PIRSF500210">
    <property type="entry name" value="FBPtase"/>
    <property type="match status" value="1"/>
</dbReference>
<evidence type="ECO:0000256" key="9">
    <source>
        <dbReference type="ARBA" id="ARBA00023277"/>
    </source>
</evidence>
<evidence type="ECO:0000256" key="5">
    <source>
        <dbReference type="ARBA" id="ARBA00013093"/>
    </source>
</evidence>
<dbReference type="EMBL" id="AP028913">
    <property type="protein sequence ID" value="BES94768.1"/>
    <property type="molecule type" value="Genomic_DNA"/>
</dbReference>
<keyword evidence="9 12" id="KW-0119">Carbohydrate metabolism</keyword>
<evidence type="ECO:0000256" key="11">
    <source>
        <dbReference type="ARBA" id="ARBA00032973"/>
    </source>
</evidence>
<evidence type="ECO:0000313" key="16">
    <source>
        <dbReference type="EMBL" id="BES94768.1"/>
    </source>
</evidence>
<evidence type="ECO:0000256" key="4">
    <source>
        <dbReference type="ARBA" id="ARBA00011881"/>
    </source>
</evidence>
<dbReference type="SUPFAM" id="SSF56655">
    <property type="entry name" value="Carbohydrate phosphatase"/>
    <property type="match status" value="1"/>
</dbReference>
<feature type="domain" description="Fructose-1-6-bisphosphatase class I N-terminal" evidence="14">
    <location>
        <begin position="32"/>
        <end position="226"/>
    </location>
</feature>
<evidence type="ECO:0000256" key="3">
    <source>
        <dbReference type="ARBA" id="ARBA00010941"/>
    </source>
</evidence>
<evidence type="ECO:0000313" key="17">
    <source>
        <dbReference type="Proteomes" id="UP001307889"/>
    </source>
</evidence>
<dbReference type="CDD" id="cd00354">
    <property type="entry name" value="FBPase"/>
    <property type="match status" value="1"/>
</dbReference>
<dbReference type="Pfam" id="PF18913">
    <property type="entry name" value="FBPase_C"/>
    <property type="match status" value="1"/>
</dbReference>
<comment type="catalytic activity">
    <reaction evidence="1">
        <text>beta-D-fructose 1,6-bisphosphate + H2O = beta-D-fructose 6-phosphate + phosphate</text>
        <dbReference type="Rhea" id="RHEA:11064"/>
        <dbReference type="ChEBI" id="CHEBI:15377"/>
        <dbReference type="ChEBI" id="CHEBI:32966"/>
        <dbReference type="ChEBI" id="CHEBI:43474"/>
        <dbReference type="ChEBI" id="CHEBI:57634"/>
        <dbReference type="EC" id="3.1.3.11"/>
    </reaction>
</comment>
<evidence type="ECO:0000256" key="10">
    <source>
        <dbReference type="ARBA" id="ARBA00024331"/>
    </source>
</evidence>
<evidence type="ECO:0000256" key="7">
    <source>
        <dbReference type="ARBA" id="ARBA00022801"/>
    </source>
</evidence>
<evidence type="ECO:0000256" key="1">
    <source>
        <dbReference type="ARBA" id="ARBA00001273"/>
    </source>
</evidence>
<sequence>MNLIPTLKRPTCPNGTLSGPSSKERQMKKDYITLNRFINNVEMNKAVTSYQFPQLMMAIQTAVKCVSVTLKKCGLAQMKSLGSSEQNFPTLDGRRLDQYLNEVFVNLIANTNTVSLIVCKDSEDAIRVETTRGGRYIFAFTAADSQAHGSLEFIASVGSTFAIYRKTDANATTNVEDKDALQPGKDMLCGGYILYGYCTVLVLAFEGGSVNGFTLDPAVGEFMLTDPMIKIPTSAKLYSVNEGHTQSFDQSLVNFIEKMKVIKIGEAWSARYSGNLVGDCHRILKQGGIYMYPASKEHPNGKHRLLYEASPIAFIMKQAGGLAVNGKQFILDMIPQKLHEKTPFFCGSRDNVLQLMQALGMNKISPT</sequence>
<proteinExistence type="inferred from homology"/>
<comment type="cofactor">
    <cofactor evidence="2">
        <name>Mg(2+)</name>
        <dbReference type="ChEBI" id="CHEBI:18420"/>
    </cofactor>
</comment>
<dbReference type="HAMAP" id="MF_01855">
    <property type="entry name" value="FBPase_class1"/>
    <property type="match status" value="1"/>
</dbReference>
<evidence type="ECO:0000259" key="15">
    <source>
        <dbReference type="Pfam" id="PF18913"/>
    </source>
</evidence>
<feature type="domain" description="Fructose-1-6-bisphosphatase class 1 C-terminal" evidence="15">
    <location>
        <begin position="231"/>
        <end position="358"/>
    </location>
</feature>
<protein>
    <recommendedName>
        <fullName evidence="5">fructose-bisphosphatase</fullName>
        <ecNumber evidence="5">3.1.3.11</ecNumber>
    </recommendedName>
    <alternativeName>
        <fullName evidence="11">D-fructose-1,6-bisphosphate 1-phosphohydrolase</fullName>
    </alternativeName>
</protein>
<keyword evidence="7 12" id="KW-0378">Hydrolase</keyword>
<comment type="similarity">
    <text evidence="3 12">Belongs to the FBPase class 1 family.</text>
</comment>
<dbReference type="PRINTS" id="PR00115">
    <property type="entry name" value="F16BPHPHTASE"/>
</dbReference>
<evidence type="ECO:0000256" key="13">
    <source>
        <dbReference type="SAM" id="MobiDB-lite"/>
    </source>
</evidence>
<name>A0ABN7ARC2_9HEMI</name>
<comment type="subunit">
    <text evidence="4">Homotetramer.</text>
</comment>
<dbReference type="Pfam" id="PF00316">
    <property type="entry name" value="FBPase"/>
    <property type="match status" value="1"/>
</dbReference>
<evidence type="ECO:0000256" key="6">
    <source>
        <dbReference type="ARBA" id="ARBA00022723"/>
    </source>
</evidence>
<evidence type="ECO:0000256" key="2">
    <source>
        <dbReference type="ARBA" id="ARBA00001946"/>
    </source>
</evidence>
<organism evidence="16 17">
    <name type="scientific">Nesidiocoris tenuis</name>
    <dbReference type="NCBI Taxonomy" id="355587"/>
    <lineage>
        <taxon>Eukaryota</taxon>
        <taxon>Metazoa</taxon>
        <taxon>Ecdysozoa</taxon>
        <taxon>Arthropoda</taxon>
        <taxon>Hexapoda</taxon>
        <taxon>Insecta</taxon>
        <taxon>Pterygota</taxon>
        <taxon>Neoptera</taxon>
        <taxon>Paraneoptera</taxon>
        <taxon>Hemiptera</taxon>
        <taxon>Heteroptera</taxon>
        <taxon>Panheteroptera</taxon>
        <taxon>Cimicomorpha</taxon>
        <taxon>Miridae</taxon>
        <taxon>Dicyphina</taxon>
        <taxon>Nesidiocoris</taxon>
    </lineage>
</organism>
<evidence type="ECO:0000256" key="12">
    <source>
        <dbReference type="RuleBase" id="RU000508"/>
    </source>
</evidence>
<gene>
    <name evidence="16" type="ORF">NTJ_07577</name>
</gene>
<keyword evidence="6" id="KW-0479">Metal-binding</keyword>
<dbReference type="PIRSF" id="PIRSF000904">
    <property type="entry name" value="FBPtase_SBPase"/>
    <property type="match status" value="1"/>
</dbReference>
<reference evidence="16 17" key="1">
    <citation type="submission" date="2023-09" db="EMBL/GenBank/DDBJ databases">
        <title>Nesidiocoris tenuis whole genome shotgun sequence.</title>
        <authorList>
            <person name="Shibata T."/>
            <person name="Shimoda M."/>
            <person name="Kobayashi T."/>
            <person name="Uehara T."/>
        </authorList>
    </citation>
    <scope>NUCLEOTIDE SEQUENCE [LARGE SCALE GENOMIC DNA]</scope>
    <source>
        <strain evidence="16 17">Japan</strain>
    </source>
</reference>
<evidence type="ECO:0000259" key="14">
    <source>
        <dbReference type="Pfam" id="PF00316"/>
    </source>
</evidence>
<dbReference type="Proteomes" id="UP001307889">
    <property type="component" value="Chromosome 5"/>
</dbReference>
<dbReference type="Gene3D" id="3.30.540.10">
    <property type="entry name" value="Fructose-1,6-Bisphosphatase, subunit A, domain 1"/>
    <property type="match status" value="1"/>
</dbReference>